<dbReference type="GO" id="GO:0140326">
    <property type="term" value="F:ATPase-coupled intramembrane lipid transporter activity"/>
    <property type="evidence" value="ECO:0007669"/>
    <property type="project" value="UniProtKB-EC"/>
</dbReference>
<evidence type="ECO:0000256" key="7">
    <source>
        <dbReference type="ARBA" id="ARBA00022741"/>
    </source>
</evidence>
<reference evidence="21 22" key="1">
    <citation type="submission" date="2015-09" db="EMBL/GenBank/DDBJ databases">
        <title>Draft genome of the scarab beetle Oryctes borbonicus.</title>
        <authorList>
            <person name="Meyer J.M."/>
            <person name="Markov G.V."/>
            <person name="Baskaran P."/>
            <person name="Herrmann M."/>
            <person name="Sommer R.J."/>
            <person name="Roedelsperger C."/>
        </authorList>
    </citation>
    <scope>NUCLEOTIDE SEQUENCE [LARGE SCALE GENOMIC DNA]</scope>
    <source>
        <strain evidence="21">OB123</strain>
        <tissue evidence="21">Whole animal</tissue>
    </source>
</reference>
<comment type="cofactor">
    <cofactor evidence="1 18">
        <name>Mg(2+)</name>
        <dbReference type="ChEBI" id="CHEBI:18420"/>
    </cofactor>
</comment>
<dbReference type="PANTHER" id="PTHR24092:SF218">
    <property type="entry name" value="PHOSPHOLIPID-TRANSPORTING ATPASE"/>
    <property type="match status" value="1"/>
</dbReference>
<dbReference type="Proteomes" id="UP000051574">
    <property type="component" value="Unassembled WGS sequence"/>
</dbReference>
<proteinExistence type="inferred from homology"/>
<dbReference type="InterPro" id="IPR044492">
    <property type="entry name" value="P_typ_ATPase_HD_dom"/>
</dbReference>
<dbReference type="NCBIfam" id="TIGR01652">
    <property type="entry name" value="ATPase-Plipid"/>
    <property type="match status" value="1"/>
</dbReference>
<dbReference type="FunFam" id="3.40.50.1000:FF:000130">
    <property type="entry name" value="Phospholipid-transporting ATPase"/>
    <property type="match status" value="1"/>
</dbReference>
<evidence type="ECO:0000313" key="21">
    <source>
        <dbReference type="EMBL" id="KRT84629.1"/>
    </source>
</evidence>
<feature type="binding site" evidence="17">
    <location>
        <position position="356"/>
    </location>
    <ligand>
        <name>ATP</name>
        <dbReference type="ChEBI" id="CHEBI:30616"/>
    </ligand>
</feature>
<feature type="binding site" evidence="17">
    <location>
        <position position="398"/>
    </location>
    <ligand>
        <name>ATP</name>
        <dbReference type="ChEBI" id="CHEBI:30616"/>
    </ligand>
</feature>
<feature type="transmembrane region" description="Helical" evidence="19">
    <location>
        <begin position="790"/>
        <end position="806"/>
    </location>
</feature>
<feature type="domain" description="P-type ATPase C-terminal" evidence="20">
    <location>
        <begin position="703"/>
        <end position="755"/>
    </location>
</feature>
<dbReference type="InterPro" id="IPR023299">
    <property type="entry name" value="ATPase_P-typ_cyto_dom_N"/>
</dbReference>
<evidence type="ECO:0000256" key="17">
    <source>
        <dbReference type="PIRSR" id="PIRSR606539-2"/>
    </source>
</evidence>
<dbReference type="GO" id="GO:0016887">
    <property type="term" value="F:ATP hydrolysis activity"/>
    <property type="evidence" value="ECO:0007669"/>
    <property type="project" value="InterPro"/>
</dbReference>
<accession>A0A0T6BBE9</accession>
<feature type="binding site" evidence="17">
    <location>
        <position position="657"/>
    </location>
    <ligand>
        <name>ATP</name>
        <dbReference type="ChEBI" id="CHEBI:30616"/>
    </ligand>
</feature>
<feature type="binding site" evidence="17">
    <location>
        <position position="541"/>
    </location>
    <ligand>
        <name>ATP</name>
        <dbReference type="ChEBI" id="CHEBI:30616"/>
    </ligand>
</feature>
<organism evidence="21 22">
    <name type="scientific">Oryctes borbonicus</name>
    <dbReference type="NCBI Taxonomy" id="1629725"/>
    <lineage>
        <taxon>Eukaryota</taxon>
        <taxon>Metazoa</taxon>
        <taxon>Ecdysozoa</taxon>
        <taxon>Arthropoda</taxon>
        <taxon>Hexapoda</taxon>
        <taxon>Insecta</taxon>
        <taxon>Pterygota</taxon>
        <taxon>Neoptera</taxon>
        <taxon>Endopterygota</taxon>
        <taxon>Coleoptera</taxon>
        <taxon>Polyphaga</taxon>
        <taxon>Scarabaeiformia</taxon>
        <taxon>Scarabaeidae</taxon>
        <taxon>Dynastinae</taxon>
        <taxon>Oryctes</taxon>
    </lineage>
</organism>
<comment type="similarity">
    <text evidence="4 19">Belongs to the cation transport ATPase (P-type) (TC 3.A.3) family. Type IV subfamily.</text>
</comment>
<dbReference type="Gene3D" id="1.20.1110.10">
    <property type="entry name" value="Calcium-transporting ATPase, transmembrane domain"/>
    <property type="match status" value="1"/>
</dbReference>
<dbReference type="OrthoDB" id="377733at2759"/>
<dbReference type="InterPro" id="IPR032630">
    <property type="entry name" value="P_typ_ATPase_c"/>
</dbReference>
<feature type="binding site" evidence="17">
    <location>
        <position position="543"/>
    </location>
    <ligand>
        <name>ATP</name>
        <dbReference type="ChEBI" id="CHEBI:30616"/>
    </ligand>
</feature>
<feature type="binding site" evidence="18">
    <location>
        <position position="136"/>
    </location>
    <ligand>
        <name>Mg(2+)</name>
        <dbReference type="ChEBI" id="CHEBI:18420"/>
    </ligand>
</feature>
<feature type="binding site" evidence="17">
    <location>
        <position position="651"/>
    </location>
    <ligand>
        <name>ATP</name>
        <dbReference type="ChEBI" id="CHEBI:30616"/>
    </ligand>
</feature>
<evidence type="ECO:0000256" key="6">
    <source>
        <dbReference type="ARBA" id="ARBA00022723"/>
    </source>
</evidence>
<dbReference type="GO" id="GO:0005789">
    <property type="term" value="C:endoplasmic reticulum membrane"/>
    <property type="evidence" value="ECO:0007669"/>
    <property type="project" value="UniProtKB-SubCell"/>
</dbReference>
<keyword evidence="6 18" id="KW-0479">Metal-binding</keyword>
<dbReference type="InterPro" id="IPR001757">
    <property type="entry name" value="P_typ_ATPase"/>
</dbReference>
<comment type="caution">
    <text evidence="21">The sequence shown here is derived from an EMBL/GenBank/DDBJ whole genome shotgun (WGS) entry which is preliminary data.</text>
</comment>
<dbReference type="GO" id="GO:0000287">
    <property type="term" value="F:magnesium ion binding"/>
    <property type="evidence" value="ECO:0007669"/>
    <property type="project" value="UniProtKB-UniRule"/>
</dbReference>
<feature type="transmembrane region" description="Helical" evidence="19">
    <location>
        <begin position="21"/>
        <end position="45"/>
    </location>
</feature>
<feature type="active site" description="4-aspartylphosphate intermediate" evidence="16">
    <location>
        <position position="134"/>
    </location>
</feature>
<comment type="subcellular location">
    <subcellularLocation>
        <location evidence="2">Endomembrane system</location>
        <topology evidence="2">Multi-pass membrane protein</topology>
    </subcellularLocation>
    <subcellularLocation>
        <location evidence="3">Endoplasmic reticulum membrane</location>
    </subcellularLocation>
    <subcellularLocation>
        <location evidence="19">Membrane</location>
        <topology evidence="19">Multi-pass membrane protein</topology>
    </subcellularLocation>
</comment>
<feature type="binding site" evidence="17">
    <location>
        <position position="680"/>
    </location>
    <ligand>
        <name>ATP</name>
        <dbReference type="ChEBI" id="CHEBI:30616"/>
    </ligand>
</feature>
<evidence type="ECO:0000256" key="16">
    <source>
        <dbReference type="PIRSR" id="PIRSR606539-1"/>
    </source>
</evidence>
<dbReference type="SUPFAM" id="SSF56784">
    <property type="entry name" value="HAD-like"/>
    <property type="match status" value="1"/>
</dbReference>
<evidence type="ECO:0000256" key="10">
    <source>
        <dbReference type="ARBA" id="ARBA00022842"/>
    </source>
</evidence>
<keyword evidence="7 17" id="KW-0547">Nucleotide-binding</keyword>
<evidence type="ECO:0000256" key="2">
    <source>
        <dbReference type="ARBA" id="ARBA00004127"/>
    </source>
</evidence>
<evidence type="ECO:0000256" key="15">
    <source>
        <dbReference type="ARBA" id="ARBA00050913"/>
    </source>
</evidence>
<dbReference type="EMBL" id="LJIG01002311">
    <property type="protein sequence ID" value="KRT84629.1"/>
    <property type="molecule type" value="Genomic_DNA"/>
</dbReference>
<dbReference type="Gene3D" id="3.40.50.1000">
    <property type="entry name" value="HAD superfamily/HAD-like"/>
    <property type="match status" value="2"/>
</dbReference>
<evidence type="ECO:0000256" key="5">
    <source>
        <dbReference type="ARBA" id="ARBA00022692"/>
    </source>
</evidence>
<evidence type="ECO:0000256" key="4">
    <source>
        <dbReference type="ARBA" id="ARBA00008109"/>
    </source>
</evidence>
<dbReference type="PRINTS" id="PR00119">
    <property type="entry name" value="CATATPASE"/>
</dbReference>
<keyword evidence="8" id="KW-0256">Endoplasmic reticulum</keyword>
<dbReference type="SFLD" id="SFLDF00027">
    <property type="entry name" value="p-type_atpase"/>
    <property type="match status" value="1"/>
</dbReference>
<dbReference type="SUPFAM" id="SSF81660">
    <property type="entry name" value="Metal cation-transporting ATPase, ATP-binding domain N"/>
    <property type="match status" value="1"/>
</dbReference>
<dbReference type="InterPro" id="IPR006539">
    <property type="entry name" value="P-type_ATPase_IV"/>
</dbReference>
<feature type="binding site" evidence="17">
    <location>
        <position position="135"/>
    </location>
    <ligand>
        <name>ATP</name>
        <dbReference type="ChEBI" id="CHEBI:30616"/>
    </ligand>
</feature>
<dbReference type="GO" id="GO:0005524">
    <property type="term" value="F:ATP binding"/>
    <property type="evidence" value="ECO:0007669"/>
    <property type="project" value="UniProtKB-UniRule"/>
</dbReference>
<evidence type="ECO:0000259" key="20">
    <source>
        <dbReference type="Pfam" id="PF16212"/>
    </source>
</evidence>
<keyword evidence="11 19" id="KW-1278">Translocase</keyword>
<dbReference type="PANTHER" id="PTHR24092">
    <property type="entry name" value="PROBABLE PHOSPHOLIPID-TRANSPORTING ATPASE"/>
    <property type="match status" value="1"/>
</dbReference>
<dbReference type="FunFam" id="3.40.1110.10:FF:000009">
    <property type="entry name" value="Phospholipid-transporting ATPase"/>
    <property type="match status" value="1"/>
</dbReference>
<keyword evidence="21" id="KW-0378">Hydrolase</keyword>
<dbReference type="PROSITE" id="PS00154">
    <property type="entry name" value="ATPASE_E1_E2"/>
    <property type="match status" value="1"/>
</dbReference>
<feature type="binding site" evidence="17">
    <location>
        <position position="461"/>
    </location>
    <ligand>
        <name>ATP</name>
        <dbReference type="ChEBI" id="CHEBI:30616"/>
    </ligand>
</feature>
<keyword evidence="9 17" id="KW-0067">ATP-binding</keyword>
<feature type="transmembrane region" description="Helical" evidence="19">
    <location>
        <begin position="758"/>
        <end position="778"/>
    </location>
</feature>
<feature type="binding site" evidence="17">
    <location>
        <position position="542"/>
    </location>
    <ligand>
        <name>ATP</name>
        <dbReference type="ChEBI" id="CHEBI:30616"/>
    </ligand>
</feature>
<dbReference type="Pfam" id="PF16212">
    <property type="entry name" value="PhoLip_ATPase_C"/>
    <property type="match status" value="1"/>
</dbReference>
<feature type="transmembrane region" description="Helical" evidence="19">
    <location>
        <begin position="65"/>
        <end position="88"/>
    </location>
</feature>
<comment type="caution">
    <text evidence="19">Lacks conserved residue(s) required for the propagation of feature annotation.</text>
</comment>
<keyword evidence="22" id="KW-1185">Reference proteome</keyword>
<dbReference type="InterPro" id="IPR023214">
    <property type="entry name" value="HAD_sf"/>
</dbReference>
<evidence type="ECO:0000256" key="14">
    <source>
        <dbReference type="ARBA" id="ARBA00034036"/>
    </source>
</evidence>
<feature type="binding site" evidence="17">
    <location>
        <position position="681"/>
    </location>
    <ligand>
        <name>ATP</name>
        <dbReference type="ChEBI" id="CHEBI:30616"/>
    </ligand>
</feature>
<evidence type="ECO:0000256" key="9">
    <source>
        <dbReference type="ARBA" id="ARBA00022840"/>
    </source>
</evidence>
<dbReference type="GO" id="GO:0045332">
    <property type="term" value="P:phospholipid translocation"/>
    <property type="evidence" value="ECO:0007669"/>
    <property type="project" value="TreeGrafter"/>
</dbReference>
<dbReference type="AlphaFoldDB" id="A0A0T6BBE9"/>
<evidence type="ECO:0000256" key="19">
    <source>
        <dbReference type="RuleBase" id="RU362033"/>
    </source>
</evidence>
<evidence type="ECO:0000256" key="3">
    <source>
        <dbReference type="ARBA" id="ARBA00004586"/>
    </source>
</evidence>
<dbReference type="EC" id="7.6.2.1" evidence="19"/>
<feature type="binding site" evidence="17">
    <location>
        <position position="422"/>
    </location>
    <ligand>
        <name>ATP</name>
        <dbReference type="ChEBI" id="CHEBI:30616"/>
    </ligand>
</feature>
<keyword evidence="5 19" id="KW-0812">Transmembrane</keyword>
<dbReference type="SUPFAM" id="SSF81665">
    <property type="entry name" value="Calcium ATPase, transmembrane domain M"/>
    <property type="match status" value="1"/>
</dbReference>
<evidence type="ECO:0000256" key="11">
    <source>
        <dbReference type="ARBA" id="ARBA00022967"/>
    </source>
</evidence>
<comment type="catalytic activity">
    <reaction evidence="15">
        <text>a beta-D-glucosyl-(1&lt;-&gt;1')-N-acylsphing-4-enine(out) + ATP + H2O = a beta-D-glucosyl-(1&lt;-&gt;1')-N-acylsphing-4-enine(in) + ADP + phosphate + H(+)</text>
        <dbReference type="Rhea" id="RHEA:66036"/>
        <dbReference type="ChEBI" id="CHEBI:15377"/>
        <dbReference type="ChEBI" id="CHEBI:15378"/>
        <dbReference type="ChEBI" id="CHEBI:22801"/>
        <dbReference type="ChEBI" id="CHEBI:30616"/>
        <dbReference type="ChEBI" id="CHEBI:43474"/>
        <dbReference type="ChEBI" id="CHEBI:456216"/>
    </reaction>
    <physiologicalReaction direction="left-to-right" evidence="15">
        <dbReference type="Rhea" id="RHEA:66037"/>
    </physiologicalReaction>
</comment>
<dbReference type="SFLD" id="SFLDS00003">
    <property type="entry name" value="Haloacid_Dehalogenase"/>
    <property type="match status" value="1"/>
</dbReference>
<dbReference type="SFLD" id="SFLDG00002">
    <property type="entry name" value="C1.7:_P-type_atpase_like"/>
    <property type="match status" value="1"/>
</dbReference>
<dbReference type="InterPro" id="IPR018303">
    <property type="entry name" value="ATPase_P-typ_P_site"/>
</dbReference>
<feature type="binding site" evidence="18">
    <location>
        <position position="681"/>
    </location>
    <ligand>
        <name>Mg(2+)</name>
        <dbReference type="ChEBI" id="CHEBI:18420"/>
    </ligand>
</feature>
<keyword evidence="13 19" id="KW-0472">Membrane</keyword>
<dbReference type="Pfam" id="PF13246">
    <property type="entry name" value="Cation_ATPase"/>
    <property type="match status" value="1"/>
</dbReference>
<feature type="binding site" evidence="17">
    <location>
        <position position="136"/>
    </location>
    <ligand>
        <name>ATP</name>
        <dbReference type="ChEBI" id="CHEBI:30616"/>
    </ligand>
</feature>
<keyword evidence="12 19" id="KW-1133">Transmembrane helix</keyword>
<keyword evidence="10 18" id="KW-0460">Magnesium</keyword>
<feature type="binding site" evidence="17">
    <location>
        <position position="134"/>
    </location>
    <ligand>
        <name>ATP</name>
        <dbReference type="ChEBI" id="CHEBI:30616"/>
    </ligand>
</feature>
<dbReference type="FunFam" id="3.40.50.1000:FF:000001">
    <property type="entry name" value="Phospholipid-transporting ATPase IC"/>
    <property type="match status" value="1"/>
</dbReference>
<evidence type="ECO:0000256" key="18">
    <source>
        <dbReference type="PIRSR" id="PIRSR606539-3"/>
    </source>
</evidence>
<dbReference type="InterPro" id="IPR023298">
    <property type="entry name" value="ATPase_P-typ_TM_dom_sf"/>
</dbReference>
<evidence type="ECO:0000256" key="8">
    <source>
        <dbReference type="ARBA" id="ARBA00022824"/>
    </source>
</evidence>
<evidence type="ECO:0000313" key="22">
    <source>
        <dbReference type="Proteomes" id="UP000051574"/>
    </source>
</evidence>
<evidence type="ECO:0000256" key="13">
    <source>
        <dbReference type="ARBA" id="ARBA00023136"/>
    </source>
</evidence>
<evidence type="ECO:0000256" key="12">
    <source>
        <dbReference type="ARBA" id="ARBA00022989"/>
    </source>
</evidence>
<dbReference type="GO" id="GO:0005886">
    <property type="term" value="C:plasma membrane"/>
    <property type="evidence" value="ECO:0007669"/>
    <property type="project" value="TreeGrafter"/>
</dbReference>
<dbReference type="NCBIfam" id="TIGR01494">
    <property type="entry name" value="ATPase_P-type"/>
    <property type="match status" value="2"/>
</dbReference>
<evidence type="ECO:0000256" key="1">
    <source>
        <dbReference type="ARBA" id="ARBA00001946"/>
    </source>
</evidence>
<comment type="catalytic activity">
    <reaction evidence="14 19">
        <text>ATP + H2O + phospholipidSide 1 = ADP + phosphate + phospholipidSide 2.</text>
        <dbReference type="EC" id="7.6.2.1"/>
    </reaction>
</comment>
<dbReference type="InterPro" id="IPR036412">
    <property type="entry name" value="HAD-like_sf"/>
</dbReference>
<sequence length="817" mass="92643">MLNNGGPRYKRSSLEKQMNQDVIWCVLTLVILCIIGAVGCKLWLNTYYHLGEPFVSDGMSNSIEAFLAFWTYVIILQILIPLSLYVTLEMCKIIQVYHIHNNVNLYDPLMNKRTQCRALNITEELGQIQYIFSDKTGTLTENRMIFRNCSIAGVDYDHPQLVDEAKGLNKLTSLSVVCNQKLLDDLTLIGINGDETPVQRQLQSARIQEFLLLLAVCNTVVCSHHPHVDLMNESGTIDQPFDGDSLDASSSNTQILNDRYARLTESRSVTPSPPLNSNLYIEPRRHVPCLPPIADTSPITEFNDSKNTKLKKISIPALPFLGKKNGALNLTDEQKLKLTPSPKDSKPIFEAESPDELALVDAAYNYDCRLVKRTPSTATVEMPGDNRLEYEILQILPFDSIRKCMSVIIKHPVTKKIILYCKGADSTLLVNMAPVEDDSEQKQIINKTQQHINYYAKKGLRVLVMAKRILSVQEYSDWLRKHEEAELAHDNVERRLRDSYCNLESNLTVIGASAIEDRLQEGVPETLNSLISAGIVIWVLTGDKPETAINIAYSAKLFSPHMEILKIMARTKEAAENSIYCYLSDIERDQDSSDESTFSVAPINTQRRSRCQGRALVVDGKTLTFILDKRSNLTKPFLKLSTYCSSVLCCRATPLQKAYIVKVVKEELKVRTLAVGDGANDVSMIQTADVGIGISGQEGMQAVMASDFALPRFKFLERFLLVHGHWSYHRLANMVLYFFYKNAVSFIRIAYFKWSKSCFLSIGVCFLTVLVSAILWFFWFCDDRSDVPNVVQFTFYVFTSYCNWCLRQKCSRRFTYK</sequence>
<name>A0A0T6BBE9_9SCAR</name>
<gene>
    <name evidence="21" type="ORF">AMK59_158</name>
</gene>
<dbReference type="Gene3D" id="3.40.1110.10">
    <property type="entry name" value="Calcium-transporting ATPase, cytoplasmic domain N"/>
    <property type="match status" value="2"/>
</dbReference>
<feature type="binding site" evidence="18">
    <location>
        <position position="134"/>
    </location>
    <ligand>
        <name>Mg(2+)</name>
        <dbReference type="ChEBI" id="CHEBI:18420"/>
    </ligand>
</feature>
<feature type="binding site" evidence="18">
    <location>
        <position position="677"/>
    </location>
    <ligand>
        <name>Mg(2+)</name>
        <dbReference type="ChEBI" id="CHEBI:18420"/>
    </ligand>
</feature>
<protein>
    <recommendedName>
        <fullName evidence="19">Phospholipid-transporting ATPase</fullName>
        <ecNumber evidence="19">7.6.2.1</ecNumber>
    </recommendedName>
</protein>